<keyword evidence="4" id="KW-0547">Nucleotide-binding</keyword>
<dbReference type="EC" id="6.3.4.19" evidence="7"/>
<dbReference type="CDD" id="cd01992">
    <property type="entry name" value="TilS_N"/>
    <property type="match status" value="1"/>
</dbReference>
<name>A0A6S6WTY3_9GAMM</name>
<dbReference type="PANTHER" id="PTHR43033">
    <property type="entry name" value="TRNA(ILE)-LYSIDINE SYNTHASE-RELATED"/>
    <property type="match status" value="1"/>
</dbReference>
<dbReference type="InterPro" id="IPR012094">
    <property type="entry name" value="tRNA_Ile_lys_synt"/>
</dbReference>
<feature type="domain" description="tRNA(Ile)-lysidine/2-thiocytidine synthase N-terminal" evidence="8">
    <location>
        <begin position="28"/>
        <end position="211"/>
    </location>
</feature>
<keyword evidence="2 7" id="KW-0436">Ligase</keyword>
<evidence type="ECO:0000256" key="2">
    <source>
        <dbReference type="ARBA" id="ARBA00022598"/>
    </source>
</evidence>
<accession>A0A6S6WTY3</accession>
<comment type="caution">
    <text evidence="7">Lacks conserved residue(s) required for the propagation of feature annotation.</text>
</comment>
<evidence type="ECO:0000256" key="3">
    <source>
        <dbReference type="ARBA" id="ARBA00022694"/>
    </source>
</evidence>
<evidence type="ECO:0000256" key="1">
    <source>
        <dbReference type="ARBA" id="ARBA00022490"/>
    </source>
</evidence>
<dbReference type="SUPFAM" id="SSF52402">
    <property type="entry name" value="Adenine nucleotide alpha hydrolases-like"/>
    <property type="match status" value="1"/>
</dbReference>
<keyword evidence="1 7" id="KW-0963">Cytoplasm</keyword>
<evidence type="ECO:0000256" key="5">
    <source>
        <dbReference type="ARBA" id="ARBA00022840"/>
    </source>
</evidence>
<dbReference type="Pfam" id="PF01171">
    <property type="entry name" value="ATP_bind_3"/>
    <property type="match status" value="1"/>
</dbReference>
<dbReference type="EMBL" id="CADCXY010000001">
    <property type="protein sequence ID" value="CAB0150336.1"/>
    <property type="molecule type" value="Genomic_DNA"/>
</dbReference>
<comment type="function">
    <text evidence="7">Ligates lysine onto the cytidine present at position 34 of the AUA codon-specific tRNA(Ile) that contains the anticodon CAU, in an ATP-dependent manner. Cytidine is converted to lysidine, thus changing the amino acid specificity of the tRNA from methionine to isoleucine.</text>
</comment>
<dbReference type="NCBIfam" id="TIGR02432">
    <property type="entry name" value="lysidine_TilS_N"/>
    <property type="match status" value="1"/>
</dbReference>
<dbReference type="PANTHER" id="PTHR43033:SF1">
    <property type="entry name" value="TRNA(ILE)-LYSIDINE SYNTHASE-RELATED"/>
    <property type="match status" value="1"/>
</dbReference>
<dbReference type="GO" id="GO:0005737">
    <property type="term" value="C:cytoplasm"/>
    <property type="evidence" value="ECO:0007669"/>
    <property type="project" value="UniProtKB-SubCell"/>
</dbReference>
<evidence type="ECO:0000256" key="6">
    <source>
        <dbReference type="ARBA" id="ARBA00048539"/>
    </source>
</evidence>
<evidence type="ECO:0000313" key="11">
    <source>
        <dbReference type="Proteomes" id="UP000481517"/>
    </source>
</evidence>
<keyword evidence="5" id="KW-0067">ATP-binding</keyword>
<dbReference type="GO" id="GO:0005524">
    <property type="term" value="F:ATP binding"/>
    <property type="evidence" value="ECO:0007669"/>
    <property type="project" value="UniProtKB-KW"/>
</dbReference>
<evidence type="ECO:0000256" key="4">
    <source>
        <dbReference type="ARBA" id="ARBA00022741"/>
    </source>
</evidence>
<comment type="subcellular location">
    <subcellularLocation>
        <location evidence="7">Cytoplasm</location>
    </subcellularLocation>
</comment>
<gene>
    <name evidence="7 10" type="primary">tilS</name>
    <name evidence="10" type="ORF">PSI9734_00887</name>
</gene>
<dbReference type="InterPro" id="IPR014729">
    <property type="entry name" value="Rossmann-like_a/b/a_fold"/>
</dbReference>
<dbReference type="Gene3D" id="1.20.59.20">
    <property type="match status" value="1"/>
</dbReference>
<proteinExistence type="inferred from homology"/>
<dbReference type="GO" id="GO:0032267">
    <property type="term" value="F:tRNA(Ile)-lysidine synthase activity"/>
    <property type="evidence" value="ECO:0007669"/>
    <property type="project" value="UniProtKB-EC"/>
</dbReference>
<keyword evidence="11" id="KW-1185">Reference proteome</keyword>
<dbReference type="GO" id="GO:0006400">
    <property type="term" value="P:tRNA modification"/>
    <property type="evidence" value="ECO:0007669"/>
    <property type="project" value="UniProtKB-UniRule"/>
</dbReference>
<evidence type="ECO:0000259" key="9">
    <source>
        <dbReference type="Pfam" id="PF09179"/>
    </source>
</evidence>
<dbReference type="InterPro" id="IPR012795">
    <property type="entry name" value="tRNA_Ile_lys_synt_N"/>
</dbReference>
<evidence type="ECO:0000259" key="8">
    <source>
        <dbReference type="Pfam" id="PF01171"/>
    </source>
</evidence>
<organism evidence="10 11">
    <name type="scientific">Pseudidiomarina piscicola</name>
    <dbReference type="NCBI Taxonomy" id="2614830"/>
    <lineage>
        <taxon>Bacteria</taxon>
        <taxon>Pseudomonadati</taxon>
        <taxon>Pseudomonadota</taxon>
        <taxon>Gammaproteobacteria</taxon>
        <taxon>Alteromonadales</taxon>
        <taxon>Idiomarinaceae</taxon>
        <taxon>Pseudidiomarina</taxon>
    </lineage>
</organism>
<dbReference type="Pfam" id="PF09179">
    <property type="entry name" value="TilS"/>
    <property type="match status" value="1"/>
</dbReference>
<sequence>MDVSYRDLYPDFCTALENVELRPEQQLVACLGGGADSQTVLDLLDRWRQDHPQFNYLAIHLDHQFHPDSGHWAEGLVDDCQQRQFPMYCEVLAVPQGRRTSKEAAGREARYQRLGEIATDNAILLVGQHRNDQIETFLLQLKRGAGPKGLAAMAQQSESQRQLQPRQTIVRPLLGVSKAEIYAYAKQHQLFWIEDDTNYDTRIERNFLRHKIVPELEQRWPHFGDAVLRSAQLCAEQQQVLEELLSEQLMTYQNAAGELKVEPLASHSPASQRALLRTWLQQQNASMPSYAQLEQIRRQMIHTKNDRQPEVSWGRHTVKRTSSRHLILGSRNAD</sequence>
<dbReference type="HAMAP" id="MF_01161">
    <property type="entry name" value="tRNA_Ile_lys_synt"/>
    <property type="match status" value="1"/>
</dbReference>
<dbReference type="AlphaFoldDB" id="A0A6S6WTY3"/>
<keyword evidence="3 7" id="KW-0819">tRNA processing</keyword>
<comment type="similarity">
    <text evidence="7">Belongs to the tRNA(Ile)-lysidine synthase family.</text>
</comment>
<feature type="domain" description="tRNA(Ile)-lysidine synthase substrate-binding" evidence="9">
    <location>
        <begin position="259"/>
        <end position="320"/>
    </location>
</feature>
<dbReference type="Gene3D" id="3.40.50.620">
    <property type="entry name" value="HUPs"/>
    <property type="match status" value="1"/>
</dbReference>
<dbReference type="RefSeq" id="WP_173919874.1">
    <property type="nucleotide sequence ID" value="NZ_CADCXY010000001.1"/>
</dbReference>
<protein>
    <recommendedName>
        <fullName evidence="7">tRNA(Ile)-lysidine synthase</fullName>
        <ecNumber evidence="7">6.3.4.19</ecNumber>
    </recommendedName>
    <alternativeName>
        <fullName evidence="7">tRNA(Ile)-2-lysyl-cytidine synthase</fullName>
    </alternativeName>
    <alternativeName>
        <fullName evidence="7">tRNA(Ile)-lysidine synthetase</fullName>
    </alternativeName>
</protein>
<dbReference type="InterPro" id="IPR015262">
    <property type="entry name" value="tRNA_Ile_lys_synt_subst-bd"/>
</dbReference>
<reference evidence="10 11" key="1">
    <citation type="submission" date="2020-02" db="EMBL/GenBank/DDBJ databases">
        <authorList>
            <person name="Rodrigo-Torres L."/>
            <person name="Arahal R. D."/>
            <person name="Lucena T."/>
        </authorList>
    </citation>
    <scope>NUCLEOTIDE SEQUENCE [LARGE SCALE GENOMIC DNA]</scope>
    <source>
        <strain evidence="10 11">CECT 9734</strain>
    </source>
</reference>
<evidence type="ECO:0000313" key="10">
    <source>
        <dbReference type="EMBL" id="CAB0150336.1"/>
    </source>
</evidence>
<comment type="catalytic activity">
    <reaction evidence="6 7">
        <text>cytidine(34) in tRNA(Ile2) + L-lysine + ATP = lysidine(34) in tRNA(Ile2) + AMP + diphosphate + H(+)</text>
        <dbReference type="Rhea" id="RHEA:43744"/>
        <dbReference type="Rhea" id="RHEA-COMP:10625"/>
        <dbReference type="Rhea" id="RHEA-COMP:10670"/>
        <dbReference type="ChEBI" id="CHEBI:15378"/>
        <dbReference type="ChEBI" id="CHEBI:30616"/>
        <dbReference type="ChEBI" id="CHEBI:32551"/>
        <dbReference type="ChEBI" id="CHEBI:33019"/>
        <dbReference type="ChEBI" id="CHEBI:82748"/>
        <dbReference type="ChEBI" id="CHEBI:83665"/>
        <dbReference type="ChEBI" id="CHEBI:456215"/>
        <dbReference type="EC" id="6.3.4.19"/>
    </reaction>
</comment>
<dbReference type="SUPFAM" id="SSF82829">
    <property type="entry name" value="MesJ substrate recognition domain-like"/>
    <property type="match status" value="1"/>
</dbReference>
<dbReference type="InterPro" id="IPR011063">
    <property type="entry name" value="TilS/TtcA_N"/>
</dbReference>
<dbReference type="Proteomes" id="UP000481517">
    <property type="component" value="Unassembled WGS sequence"/>
</dbReference>
<evidence type="ECO:0000256" key="7">
    <source>
        <dbReference type="HAMAP-Rule" id="MF_01161"/>
    </source>
</evidence>